<keyword evidence="9" id="KW-1185">Reference proteome</keyword>
<evidence type="ECO:0000256" key="6">
    <source>
        <dbReference type="ARBA" id="ARBA00022927"/>
    </source>
</evidence>
<name>A0ABV2AS23_9EUKA</name>
<evidence type="ECO:0000313" key="9">
    <source>
        <dbReference type="Proteomes" id="UP001439008"/>
    </source>
</evidence>
<evidence type="ECO:0000256" key="7">
    <source>
        <dbReference type="ARBA" id="ARBA00023242"/>
    </source>
</evidence>
<evidence type="ECO:0000313" key="8">
    <source>
        <dbReference type="EMBL" id="MES1922256.1"/>
    </source>
</evidence>
<keyword evidence="5" id="KW-0963">Cytoplasm</keyword>
<keyword evidence="7" id="KW-0539">Nucleus</keyword>
<evidence type="ECO:0000256" key="2">
    <source>
        <dbReference type="ARBA" id="ARBA00004496"/>
    </source>
</evidence>
<keyword evidence="6" id="KW-0653">Protein transport</keyword>
<dbReference type="InterPro" id="IPR044189">
    <property type="entry name" value="XPO4/7-like"/>
</dbReference>
<protein>
    <submittedName>
        <fullName evidence="8">Exportin 7</fullName>
    </submittedName>
</protein>
<dbReference type="EMBL" id="JBDODL010002471">
    <property type="protein sequence ID" value="MES1922256.1"/>
    <property type="molecule type" value="Genomic_DNA"/>
</dbReference>
<proteinExistence type="inferred from homology"/>
<dbReference type="Proteomes" id="UP001439008">
    <property type="component" value="Unassembled WGS sequence"/>
</dbReference>
<keyword evidence="4" id="KW-0813">Transport</keyword>
<gene>
    <name evidence="8" type="primary">XPO7</name>
    <name evidence="8" type="ORF">MHBO_003762</name>
</gene>
<evidence type="ECO:0000256" key="4">
    <source>
        <dbReference type="ARBA" id="ARBA00022448"/>
    </source>
</evidence>
<comment type="caution">
    <text evidence="8">The sequence shown here is derived from an EMBL/GenBank/DDBJ whole genome shotgun (WGS) entry which is preliminary data.</text>
</comment>
<reference evidence="8 9" key="1">
    <citation type="journal article" date="2024" name="BMC Biol.">
        <title>Comparative genomics of Ascetosporea gives new insight into the evolutionary basis for animal parasitism in Rhizaria.</title>
        <authorList>
            <person name="Hiltunen Thoren M."/>
            <person name="Onut-Brannstrom I."/>
            <person name="Alfjorden A."/>
            <person name="Peckova H."/>
            <person name="Swords F."/>
            <person name="Hooper C."/>
            <person name="Holzer A.S."/>
            <person name="Bass D."/>
            <person name="Burki F."/>
        </authorList>
    </citation>
    <scope>NUCLEOTIDE SEQUENCE [LARGE SCALE GENOMIC DNA]</scope>
    <source>
        <strain evidence="8">20-A016</strain>
    </source>
</reference>
<organism evidence="8 9">
    <name type="scientific">Bonamia ostreae</name>
    <dbReference type="NCBI Taxonomy" id="126728"/>
    <lineage>
        <taxon>Eukaryota</taxon>
        <taxon>Sar</taxon>
        <taxon>Rhizaria</taxon>
        <taxon>Endomyxa</taxon>
        <taxon>Ascetosporea</taxon>
        <taxon>Haplosporida</taxon>
        <taxon>Bonamia</taxon>
    </lineage>
</organism>
<comment type="subcellular location">
    <subcellularLocation>
        <location evidence="2">Cytoplasm</location>
    </subcellularLocation>
    <subcellularLocation>
        <location evidence="1">Nucleus</location>
    </subcellularLocation>
</comment>
<dbReference type="PANTHER" id="PTHR12596:SF2">
    <property type="entry name" value="EXPORTIN-7 ISOFORM X1"/>
    <property type="match status" value="1"/>
</dbReference>
<evidence type="ECO:0000256" key="3">
    <source>
        <dbReference type="ARBA" id="ARBA00009466"/>
    </source>
</evidence>
<evidence type="ECO:0000256" key="1">
    <source>
        <dbReference type="ARBA" id="ARBA00004123"/>
    </source>
</evidence>
<accession>A0ABV2AS23</accession>
<comment type="similarity">
    <text evidence="3">Belongs to the exportin family.</text>
</comment>
<sequence>MMEITFRMLSGNYIPFGSFEFYKDNTLKEIVSSVVNLVLSIPIETIYSYPKMAAIHYSLIETLFEKHIALVCDFTEDIFNKIFVTVCDGVQSTNSNHSVKAANSLDHLCLYIIDNQSKTRKPDNFEKLLKQMESQIDRLMKLTSDVFQLVLFDNCNNQFSLTRTLCSVFVFKPVLLQFFAKALLEAQPTETANQLKDNFEQLVKFVQTGRVSGSMRDKFNRTVISIKMISADAAIVPVF</sequence>
<evidence type="ECO:0000256" key="5">
    <source>
        <dbReference type="ARBA" id="ARBA00022490"/>
    </source>
</evidence>
<dbReference type="PANTHER" id="PTHR12596">
    <property type="entry name" value="EXPORTIN 4,7-RELATED"/>
    <property type="match status" value="1"/>
</dbReference>